<gene>
    <name evidence="2" type="ORF">IFO67_13600</name>
</gene>
<evidence type="ECO:0000313" key="2">
    <source>
        <dbReference type="EMBL" id="MBD8503924.1"/>
    </source>
</evidence>
<sequence>MDAREMTINAAGRCADCGVLRVDGADGLCPHCRLRRMWRGALREIDERYVATWVALSALVAVMLFVVLLGGGVPQHGLLALAGS</sequence>
<keyword evidence="1" id="KW-0812">Transmembrane</keyword>
<dbReference type="RefSeq" id="WP_187718715.1">
    <property type="nucleotide sequence ID" value="NZ_JACTAH010000002.1"/>
</dbReference>
<keyword evidence="1" id="KW-1133">Transmembrane helix</keyword>
<keyword evidence="1" id="KW-0472">Membrane</keyword>
<evidence type="ECO:0000256" key="1">
    <source>
        <dbReference type="SAM" id="Phobius"/>
    </source>
</evidence>
<dbReference type="Proteomes" id="UP000603602">
    <property type="component" value="Unassembled WGS sequence"/>
</dbReference>
<protein>
    <submittedName>
        <fullName evidence="2">Uncharacterized protein</fullName>
    </submittedName>
</protein>
<comment type="caution">
    <text evidence="2">The sequence shown here is derived from an EMBL/GenBank/DDBJ whole genome shotgun (WGS) entry which is preliminary data.</text>
</comment>
<proteinExistence type="predicted"/>
<dbReference type="EMBL" id="JACYTO010000002">
    <property type="protein sequence ID" value="MBD8503924.1"/>
    <property type="molecule type" value="Genomic_DNA"/>
</dbReference>
<accession>A0ABR9BC59</accession>
<reference evidence="3" key="1">
    <citation type="submission" date="2023-07" db="EMBL/GenBank/DDBJ databases">
        <title>Thauera sp. CAU 1555 isolated from sand of Yaerae Beach.</title>
        <authorList>
            <person name="Kim W."/>
        </authorList>
    </citation>
    <scope>NUCLEOTIDE SEQUENCE [LARGE SCALE GENOMIC DNA]</scope>
    <source>
        <strain evidence="3">CAU 1555</strain>
    </source>
</reference>
<evidence type="ECO:0000313" key="3">
    <source>
        <dbReference type="Proteomes" id="UP000603602"/>
    </source>
</evidence>
<organism evidence="2 3">
    <name type="scientific">Thauera sedimentorum</name>
    <dbReference type="NCBI Taxonomy" id="2767595"/>
    <lineage>
        <taxon>Bacteria</taxon>
        <taxon>Pseudomonadati</taxon>
        <taxon>Pseudomonadota</taxon>
        <taxon>Betaproteobacteria</taxon>
        <taxon>Rhodocyclales</taxon>
        <taxon>Zoogloeaceae</taxon>
        <taxon>Thauera</taxon>
    </lineage>
</organism>
<keyword evidence="3" id="KW-1185">Reference proteome</keyword>
<name>A0ABR9BC59_9RHOO</name>
<feature type="transmembrane region" description="Helical" evidence="1">
    <location>
        <begin position="49"/>
        <end position="69"/>
    </location>
</feature>